<evidence type="ECO:0000256" key="3">
    <source>
        <dbReference type="ARBA" id="ARBA00022946"/>
    </source>
</evidence>
<feature type="compositionally biased region" description="Polar residues" evidence="6">
    <location>
        <begin position="1"/>
        <end position="12"/>
    </location>
</feature>
<comment type="caution">
    <text evidence="7">The sequence shown here is derived from an EMBL/GenBank/DDBJ whole genome shotgun (WGS) entry which is preliminary data.</text>
</comment>
<dbReference type="Proteomes" id="UP001370490">
    <property type="component" value="Unassembled WGS sequence"/>
</dbReference>
<dbReference type="PANTHER" id="PTHR31846:SF19">
    <property type="entry name" value="CRM-DOMAIN CONTAINING FACTOR CFM3A, CHLOROPLASTIC_MITOCHONDRIAL"/>
    <property type="match status" value="1"/>
</dbReference>
<gene>
    <name evidence="7" type="ORF">RJ641_003952</name>
</gene>
<organism evidence="7 8">
    <name type="scientific">Dillenia turbinata</name>
    <dbReference type="NCBI Taxonomy" id="194707"/>
    <lineage>
        <taxon>Eukaryota</taxon>
        <taxon>Viridiplantae</taxon>
        <taxon>Streptophyta</taxon>
        <taxon>Embryophyta</taxon>
        <taxon>Tracheophyta</taxon>
        <taxon>Spermatophyta</taxon>
        <taxon>Magnoliopsida</taxon>
        <taxon>eudicotyledons</taxon>
        <taxon>Gunneridae</taxon>
        <taxon>Pentapetalae</taxon>
        <taxon>Dilleniales</taxon>
        <taxon>Dilleniaceae</taxon>
        <taxon>Dillenia</taxon>
    </lineage>
</organism>
<keyword evidence="5" id="KW-0687">Ribonucleoprotein</keyword>
<name>A0AAN8V7L0_9MAGN</name>
<dbReference type="GO" id="GO:0000375">
    <property type="term" value="P:RNA splicing, via transesterification reactions"/>
    <property type="evidence" value="ECO:0007669"/>
    <property type="project" value="InterPro"/>
</dbReference>
<evidence type="ECO:0000313" key="7">
    <source>
        <dbReference type="EMBL" id="KAK6929858.1"/>
    </source>
</evidence>
<sequence>MVTKRNSQNSMEAGTPSDRDAPKANSETAAEEEKGMGVPEVNYEHEVGKLLDGLGPRYEDWPGGHPSPVDTDMLPGTIPGRSRHLQGLSVAMIKSWERSSIAKIALKRTTNYN</sequence>
<proteinExistence type="predicted"/>
<evidence type="ECO:0000256" key="6">
    <source>
        <dbReference type="SAM" id="MobiDB-lite"/>
    </source>
</evidence>
<keyword evidence="4" id="KW-0508">mRNA splicing</keyword>
<dbReference type="GO" id="GO:0006397">
    <property type="term" value="P:mRNA processing"/>
    <property type="evidence" value="ECO:0007669"/>
    <property type="project" value="UniProtKB-KW"/>
</dbReference>
<evidence type="ECO:0000256" key="5">
    <source>
        <dbReference type="ARBA" id="ARBA00023274"/>
    </source>
</evidence>
<accession>A0AAN8V7L0</accession>
<dbReference type="GO" id="GO:1990904">
    <property type="term" value="C:ribonucleoprotein complex"/>
    <property type="evidence" value="ECO:0007669"/>
    <property type="project" value="UniProtKB-KW"/>
</dbReference>
<evidence type="ECO:0000256" key="1">
    <source>
        <dbReference type="ARBA" id="ARBA00022664"/>
    </source>
</evidence>
<dbReference type="EMBL" id="JBAMMX010000012">
    <property type="protein sequence ID" value="KAK6929858.1"/>
    <property type="molecule type" value="Genomic_DNA"/>
</dbReference>
<keyword evidence="2" id="KW-0677">Repeat</keyword>
<feature type="region of interest" description="Disordered" evidence="6">
    <location>
        <begin position="54"/>
        <end position="80"/>
    </location>
</feature>
<protein>
    <submittedName>
        <fullName evidence="7">Uncharacterized protein</fullName>
    </submittedName>
</protein>
<keyword evidence="3" id="KW-0809">Transit peptide</keyword>
<evidence type="ECO:0000256" key="2">
    <source>
        <dbReference type="ARBA" id="ARBA00022737"/>
    </source>
</evidence>
<dbReference type="AlphaFoldDB" id="A0AAN8V7L0"/>
<dbReference type="PANTHER" id="PTHR31846">
    <property type="entry name" value="CRS1 / YHBY (CRM) DOMAIN-CONTAINING PROTEIN"/>
    <property type="match status" value="1"/>
</dbReference>
<reference evidence="7 8" key="1">
    <citation type="submission" date="2023-12" db="EMBL/GenBank/DDBJ databases">
        <title>A high-quality genome assembly for Dillenia turbinata (Dilleniales).</title>
        <authorList>
            <person name="Chanderbali A."/>
        </authorList>
    </citation>
    <scope>NUCLEOTIDE SEQUENCE [LARGE SCALE GENOMIC DNA]</scope>
    <source>
        <strain evidence="7">LSX21</strain>
        <tissue evidence="7">Leaf</tissue>
    </source>
</reference>
<feature type="region of interest" description="Disordered" evidence="6">
    <location>
        <begin position="1"/>
        <end position="42"/>
    </location>
</feature>
<evidence type="ECO:0000313" key="8">
    <source>
        <dbReference type="Proteomes" id="UP001370490"/>
    </source>
</evidence>
<evidence type="ECO:0000256" key="4">
    <source>
        <dbReference type="ARBA" id="ARBA00023187"/>
    </source>
</evidence>
<dbReference type="GO" id="GO:0003729">
    <property type="term" value="F:mRNA binding"/>
    <property type="evidence" value="ECO:0007669"/>
    <property type="project" value="InterPro"/>
</dbReference>
<dbReference type="InterPro" id="IPR045278">
    <property type="entry name" value="CRS1/CFM2/CFM3"/>
</dbReference>
<keyword evidence="1" id="KW-0507">mRNA processing</keyword>
<keyword evidence="8" id="KW-1185">Reference proteome</keyword>